<comment type="caution">
    <text evidence="9">The sequence shown here is derived from an EMBL/GenBank/DDBJ whole genome shotgun (WGS) entry which is preliminary data.</text>
</comment>
<dbReference type="RefSeq" id="WP_263830478.1">
    <property type="nucleotide sequence ID" value="NZ_JAOWLB010000023.1"/>
</dbReference>
<comment type="catalytic activity">
    <reaction evidence="1">
        <text>dTDP-4-dehydro-6-deoxy-alpha-D-glucose = dTDP-4-dehydro-beta-L-rhamnose</text>
        <dbReference type="Rhea" id="RHEA:16969"/>
        <dbReference type="ChEBI" id="CHEBI:57649"/>
        <dbReference type="ChEBI" id="CHEBI:62830"/>
        <dbReference type="EC" id="5.1.3.13"/>
    </reaction>
</comment>
<dbReference type="InterPro" id="IPR014710">
    <property type="entry name" value="RmlC-like_jellyroll"/>
</dbReference>
<evidence type="ECO:0000256" key="2">
    <source>
        <dbReference type="ARBA" id="ARBA00001997"/>
    </source>
</evidence>
<evidence type="ECO:0000256" key="5">
    <source>
        <dbReference type="ARBA" id="ARBA00029758"/>
    </source>
</evidence>
<proteinExistence type="predicted"/>
<evidence type="ECO:0000259" key="8">
    <source>
        <dbReference type="Pfam" id="PF14667"/>
    </source>
</evidence>
<evidence type="ECO:0000313" key="9">
    <source>
        <dbReference type="EMBL" id="MCV2890862.1"/>
    </source>
</evidence>
<sequence>MIGAKFLGNMDSRTFYLGNVNCIAFRGGIPIGRTILGPRMPGDLSLLEKTLTAAQRDMATVTKKGASLAAAPYGSREHRTVTHVDDRGTVTELFDTRWNWHPDPVCFAYTYTIRQGRAKGWGLHKQHEDRYFLLDGRMEIVCYDVRPDSPTCGQISKIVLSPENPRIFSIPTFVWHVNINIGSGDLRVINFPTQPYDHTNPDKYRLPLDTDLIPYRLDPSIGW</sequence>
<dbReference type="Gene3D" id="2.60.120.10">
    <property type="entry name" value="Jelly Rolls"/>
    <property type="match status" value="1"/>
</dbReference>
<feature type="domain" description="Capsular polysaccharide assembling protein CapF C-terminal" evidence="8">
    <location>
        <begin position="83"/>
        <end position="204"/>
    </location>
</feature>
<dbReference type="InterPro" id="IPR029303">
    <property type="entry name" value="CapF_C"/>
</dbReference>
<evidence type="ECO:0000256" key="1">
    <source>
        <dbReference type="ARBA" id="ARBA00001298"/>
    </source>
</evidence>
<dbReference type="EMBL" id="JAOWLB010000023">
    <property type="protein sequence ID" value="MCV2890862.1"/>
    <property type="molecule type" value="Genomic_DNA"/>
</dbReference>
<accession>A0ABT3AQ93</accession>
<comment type="function">
    <text evidence="2">Catalyzes the epimerization of the C3' and C5'positions of dTDP-6-deoxy-D-xylo-4-hexulose, forming dTDP-6-deoxy-L-lyxo-4-hexulose.</text>
</comment>
<evidence type="ECO:0000313" key="10">
    <source>
        <dbReference type="Proteomes" id="UP001320899"/>
    </source>
</evidence>
<dbReference type="EC" id="5.1.3.13" evidence="3"/>
<gene>
    <name evidence="9" type="ORF">OE747_21225</name>
</gene>
<dbReference type="InterPro" id="IPR011051">
    <property type="entry name" value="RmlC_Cupin_sf"/>
</dbReference>
<dbReference type="Proteomes" id="UP001320899">
    <property type="component" value="Unassembled WGS sequence"/>
</dbReference>
<evidence type="ECO:0000256" key="3">
    <source>
        <dbReference type="ARBA" id="ARBA00012098"/>
    </source>
</evidence>
<dbReference type="PANTHER" id="PTHR21047:SF2">
    <property type="entry name" value="THYMIDINE DIPHOSPHO-4-KETO-RHAMNOSE 3,5-EPIMERASE"/>
    <property type="match status" value="1"/>
</dbReference>
<dbReference type="PANTHER" id="PTHR21047">
    <property type="entry name" value="DTDP-6-DEOXY-D-GLUCOSE-3,5 EPIMERASE"/>
    <property type="match status" value="1"/>
</dbReference>
<protein>
    <recommendedName>
        <fullName evidence="4">dTDP-4-dehydrorhamnose 3,5-epimerase</fullName>
        <ecNumber evidence="3">5.1.3.13</ecNumber>
    </recommendedName>
    <alternativeName>
        <fullName evidence="6">Thymidine diphospho-4-keto-rhamnose 3,5-epimerase</fullName>
    </alternativeName>
    <alternativeName>
        <fullName evidence="5">dTDP-4-keto-6-deoxyglucose 3,5-epimerase</fullName>
    </alternativeName>
    <alternativeName>
        <fullName evidence="7">dTDP-6-deoxy-D-xylo-4-hexulose 3,5-epimerase</fullName>
    </alternativeName>
</protein>
<dbReference type="InterPro" id="IPR000888">
    <property type="entry name" value="RmlC-like"/>
</dbReference>
<evidence type="ECO:0000256" key="7">
    <source>
        <dbReference type="ARBA" id="ARBA00033311"/>
    </source>
</evidence>
<organism evidence="9 10">
    <name type="scientific">Ruegeria aquimaris</name>
    <dbReference type="NCBI Taxonomy" id="2984333"/>
    <lineage>
        <taxon>Bacteria</taxon>
        <taxon>Pseudomonadati</taxon>
        <taxon>Pseudomonadota</taxon>
        <taxon>Alphaproteobacteria</taxon>
        <taxon>Rhodobacterales</taxon>
        <taxon>Roseobacteraceae</taxon>
        <taxon>Ruegeria</taxon>
    </lineage>
</organism>
<name>A0ABT3AQ93_9RHOB</name>
<evidence type="ECO:0000256" key="6">
    <source>
        <dbReference type="ARBA" id="ARBA00031424"/>
    </source>
</evidence>
<evidence type="ECO:0000256" key="4">
    <source>
        <dbReference type="ARBA" id="ARBA00019595"/>
    </source>
</evidence>
<dbReference type="SUPFAM" id="SSF51182">
    <property type="entry name" value="RmlC-like cupins"/>
    <property type="match status" value="1"/>
</dbReference>
<reference evidence="9 10" key="1">
    <citation type="submission" date="2022-10" db="EMBL/GenBank/DDBJ databases">
        <title>Ruegeria sp. nov., isolated from ocean surface sediments.</title>
        <authorList>
            <person name="He W."/>
            <person name="Xue H.-P."/>
            <person name="Zhang D.-F."/>
        </authorList>
    </citation>
    <scope>NUCLEOTIDE SEQUENCE [LARGE SCALE GENOMIC DNA]</scope>
    <source>
        <strain evidence="9 10">XHP0148</strain>
    </source>
</reference>
<keyword evidence="10" id="KW-1185">Reference proteome</keyword>
<dbReference type="Pfam" id="PF14667">
    <property type="entry name" value="Polysacc_synt_C"/>
    <property type="match status" value="1"/>
</dbReference>